<dbReference type="EMBL" id="FOYW01000001">
    <property type="protein sequence ID" value="SFR63281.1"/>
    <property type="molecule type" value="Genomic_DNA"/>
</dbReference>
<dbReference type="Proteomes" id="UP000198644">
    <property type="component" value="Unassembled WGS sequence"/>
</dbReference>
<evidence type="ECO:0000256" key="1">
    <source>
        <dbReference type="SAM" id="Phobius"/>
    </source>
</evidence>
<protein>
    <submittedName>
        <fullName evidence="2">Uncharacterized protein</fullName>
    </submittedName>
</protein>
<name>A0A1I6I9C0_9GAMM</name>
<accession>A0A1I6I9C0</accession>
<evidence type="ECO:0000313" key="3">
    <source>
        <dbReference type="Proteomes" id="UP000198644"/>
    </source>
</evidence>
<sequence>METVLVNLTGLVLMGAIVWWFWLSDSDAPDTDREHH</sequence>
<dbReference type="AlphaFoldDB" id="A0A1I6I9C0"/>
<keyword evidence="1" id="KW-0472">Membrane</keyword>
<reference evidence="2 3" key="1">
    <citation type="submission" date="2016-10" db="EMBL/GenBank/DDBJ databases">
        <authorList>
            <person name="de Groot N.N."/>
        </authorList>
    </citation>
    <scope>NUCLEOTIDE SEQUENCE [LARGE SCALE GENOMIC DNA]</scope>
    <source>
        <strain evidence="2 3">CGMCC 1.9167</strain>
    </source>
</reference>
<keyword evidence="3" id="KW-1185">Reference proteome</keyword>
<keyword evidence="1" id="KW-1133">Transmembrane helix</keyword>
<feature type="transmembrane region" description="Helical" evidence="1">
    <location>
        <begin position="6"/>
        <end position="23"/>
    </location>
</feature>
<organism evidence="2 3">
    <name type="scientific">Marinobacter daqiaonensis</name>
    <dbReference type="NCBI Taxonomy" id="650891"/>
    <lineage>
        <taxon>Bacteria</taxon>
        <taxon>Pseudomonadati</taxon>
        <taxon>Pseudomonadota</taxon>
        <taxon>Gammaproteobacteria</taxon>
        <taxon>Pseudomonadales</taxon>
        <taxon>Marinobacteraceae</taxon>
        <taxon>Marinobacter</taxon>
    </lineage>
</organism>
<proteinExistence type="predicted"/>
<keyword evidence="1" id="KW-0812">Transmembrane</keyword>
<gene>
    <name evidence="2" type="ORF">SAMN05216203_1986</name>
</gene>
<evidence type="ECO:0000313" key="2">
    <source>
        <dbReference type="EMBL" id="SFR63281.1"/>
    </source>
</evidence>